<evidence type="ECO:0000256" key="2">
    <source>
        <dbReference type="ARBA" id="ARBA00022596"/>
    </source>
</evidence>
<dbReference type="Pfam" id="PF03063">
    <property type="entry name" value="Prismane"/>
    <property type="match status" value="1"/>
</dbReference>
<protein>
    <submittedName>
        <fullName evidence="4">Prismane/CO dehydrogenase family protein</fullName>
    </submittedName>
</protein>
<accession>A0A0S4N2R8</accession>
<reference evidence="5" key="1">
    <citation type="submission" date="2015-11" db="EMBL/GenBank/DDBJ databases">
        <authorList>
            <person name="Varghese N."/>
        </authorList>
    </citation>
    <scope>NUCLEOTIDE SEQUENCE [LARGE SCALE GENOMIC DNA]</scope>
</reference>
<dbReference type="AlphaFoldDB" id="A0A0S4N2R8"/>
<dbReference type="InterPro" id="IPR011254">
    <property type="entry name" value="Prismane-like_sf"/>
</dbReference>
<name>A0A0S4N2R8_9BACT</name>
<keyword evidence="1" id="KW-0479">Metal-binding</keyword>
<dbReference type="SUPFAM" id="SSF56821">
    <property type="entry name" value="Prismane protein-like"/>
    <property type="match status" value="1"/>
</dbReference>
<evidence type="ECO:0000313" key="5">
    <source>
        <dbReference type="Proteomes" id="UP000320623"/>
    </source>
</evidence>
<dbReference type="EMBL" id="FAOO01000006">
    <property type="protein sequence ID" value="CUU04899.1"/>
    <property type="molecule type" value="Genomic_DNA"/>
</dbReference>
<evidence type="ECO:0000256" key="3">
    <source>
        <dbReference type="ARBA" id="ARBA00023002"/>
    </source>
</evidence>
<dbReference type="Proteomes" id="UP000320623">
    <property type="component" value="Unassembled WGS sequence"/>
</dbReference>
<evidence type="ECO:0000313" key="4">
    <source>
        <dbReference type="EMBL" id="CUU04899.1"/>
    </source>
</evidence>
<evidence type="ECO:0000256" key="1">
    <source>
        <dbReference type="ARBA" id="ARBA00022485"/>
    </source>
</evidence>
<sequence length="99" mass="11055">MADILKDKERVWNNKAHNFGLIPESNIEMLKKQEKEVKTTSLQRLALQEPQCGFGELGVCCRMCYMGPCRIDVFNGGPRVGVCGATADVIVARNLLRET</sequence>
<keyword evidence="1" id="KW-0004">4Fe-4S</keyword>
<keyword evidence="1" id="KW-0408">Iron</keyword>
<keyword evidence="2" id="KW-0533">Nickel</keyword>
<dbReference type="GO" id="GO:0004601">
    <property type="term" value="F:peroxidase activity"/>
    <property type="evidence" value="ECO:0007669"/>
    <property type="project" value="TreeGrafter"/>
</dbReference>
<keyword evidence="5" id="KW-1185">Reference proteome</keyword>
<dbReference type="PANTHER" id="PTHR30109:SF4">
    <property type="entry name" value="CARBON MONOXIDE DEHYDROGENASE"/>
    <property type="match status" value="1"/>
</dbReference>
<dbReference type="InterPro" id="IPR016101">
    <property type="entry name" value="CO_DH_a-bundle"/>
</dbReference>
<dbReference type="GO" id="GO:0042542">
    <property type="term" value="P:response to hydrogen peroxide"/>
    <property type="evidence" value="ECO:0007669"/>
    <property type="project" value="TreeGrafter"/>
</dbReference>
<dbReference type="PANTHER" id="PTHR30109">
    <property type="entry name" value="HYDROXYLAMINE REDUCTASE"/>
    <property type="match status" value="1"/>
</dbReference>
<dbReference type="GO" id="GO:0050418">
    <property type="term" value="F:hydroxylamine reductase activity"/>
    <property type="evidence" value="ECO:0007669"/>
    <property type="project" value="TreeGrafter"/>
</dbReference>
<dbReference type="GO" id="GO:0006091">
    <property type="term" value="P:generation of precursor metabolites and energy"/>
    <property type="evidence" value="ECO:0007669"/>
    <property type="project" value="InterPro"/>
</dbReference>
<gene>
    <name evidence="4" type="ORF">JGI1_01117</name>
</gene>
<proteinExistence type="predicted"/>
<dbReference type="GO" id="GO:0043885">
    <property type="term" value="F:anaerobic carbon-monoxide dehydrogenase activity"/>
    <property type="evidence" value="ECO:0007669"/>
    <property type="project" value="InterPro"/>
</dbReference>
<organism evidence="4 5">
    <name type="scientific">Candidatus Thermokryptus mobilis</name>
    <dbReference type="NCBI Taxonomy" id="1643428"/>
    <lineage>
        <taxon>Bacteria</taxon>
        <taxon>Pseudomonadati</taxon>
        <taxon>Candidatus Kryptoniota</taxon>
        <taxon>Candidatus Thermokryptus</taxon>
    </lineage>
</organism>
<keyword evidence="1" id="KW-0411">Iron-sulfur</keyword>
<dbReference type="GO" id="GO:0016151">
    <property type="term" value="F:nickel cation binding"/>
    <property type="evidence" value="ECO:0007669"/>
    <property type="project" value="InterPro"/>
</dbReference>
<feature type="non-terminal residue" evidence="4">
    <location>
        <position position="99"/>
    </location>
</feature>
<dbReference type="InterPro" id="IPR004137">
    <property type="entry name" value="HCP/CODH"/>
</dbReference>
<dbReference type="GO" id="GO:0051539">
    <property type="term" value="F:4 iron, 4 sulfur cluster binding"/>
    <property type="evidence" value="ECO:0007669"/>
    <property type="project" value="UniProtKB-KW"/>
</dbReference>
<dbReference type="Gene3D" id="1.20.1270.30">
    <property type="match status" value="1"/>
</dbReference>
<keyword evidence="3" id="KW-0560">Oxidoreductase</keyword>